<dbReference type="EMBL" id="JAMZMK010010704">
    <property type="protein sequence ID" value="KAI7730607.1"/>
    <property type="molecule type" value="Genomic_DNA"/>
</dbReference>
<name>A0AAD5BVW7_AMBAR</name>
<evidence type="ECO:0000313" key="1">
    <source>
        <dbReference type="EMBL" id="KAI7730607.1"/>
    </source>
</evidence>
<dbReference type="AlphaFoldDB" id="A0AAD5BVW7"/>
<evidence type="ECO:0000313" key="2">
    <source>
        <dbReference type="Proteomes" id="UP001206925"/>
    </source>
</evidence>
<protein>
    <submittedName>
        <fullName evidence="1">Uncharacterized protein</fullName>
    </submittedName>
</protein>
<sequence length="76" mass="8433">MDEDDDNVAEIKAAHFEESMKYARSHQFIRIVWYFGADDSLEKRVALAGDSGVVPVFAGYSLVELKGATNTFNGCE</sequence>
<organism evidence="1 2">
    <name type="scientific">Ambrosia artemisiifolia</name>
    <name type="common">Common ragweed</name>
    <dbReference type="NCBI Taxonomy" id="4212"/>
    <lineage>
        <taxon>Eukaryota</taxon>
        <taxon>Viridiplantae</taxon>
        <taxon>Streptophyta</taxon>
        <taxon>Embryophyta</taxon>
        <taxon>Tracheophyta</taxon>
        <taxon>Spermatophyta</taxon>
        <taxon>Magnoliopsida</taxon>
        <taxon>eudicotyledons</taxon>
        <taxon>Gunneridae</taxon>
        <taxon>Pentapetalae</taxon>
        <taxon>asterids</taxon>
        <taxon>campanulids</taxon>
        <taxon>Asterales</taxon>
        <taxon>Asteraceae</taxon>
        <taxon>Asteroideae</taxon>
        <taxon>Heliantheae alliance</taxon>
        <taxon>Heliantheae</taxon>
        <taxon>Ambrosia</taxon>
    </lineage>
</organism>
<reference evidence="1" key="1">
    <citation type="submission" date="2022-06" db="EMBL/GenBank/DDBJ databases">
        <title>Uncovering the hologenomic basis of an extraordinary plant invasion.</title>
        <authorList>
            <person name="Bieker V.C."/>
            <person name="Martin M.D."/>
            <person name="Gilbert T."/>
            <person name="Hodgins K."/>
            <person name="Battlay P."/>
            <person name="Petersen B."/>
            <person name="Wilson J."/>
        </authorList>
    </citation>
    <scope>NUCLEOTIDE SEQUENCE</scope>
    <source>
        <strain evidence="1">AA19_3_7</strain>
        <tissue evidence="1">Leaf</tissue>
    </source>
</reference>
<comment type="caution">
    <text evidence="1">The sequence shown here is derived from an EMBL/GenBank/DDBJ whole genome shotgun (WGS) entry which is preliminary data.</text>
</comment>
<keyword evidence="2" id="KW-1185">Reference proteome</keyword>
<accession>A0AAD5BVW7</accession>
<proteinExistence type="predicted"/>
<dbReference type="Proteomes" id="UP001206925">
    <property type="component" value="Unassembled WGS sequence"/>
</dbReference>
<gene>
    <name evidence="1" type="ORF">M8C21_004000</name>
</gene>